<evidence type="ECO:0000313" key="2">
    <source>
        <dbReference type="Proteomes" id="UP001604002"/>
    </source>
</evidence>
<keyword evidence="2" id="KW-1185">Reference proteome</keyword>
<dbReference type="EMBL" id="JBAFVH010000012">
    <property type="protein sequence ID" value="MFG1374472.1"/>
    <property type="molecule type" value="Genomic_DNA"/>
</dbReference>
<dbReference type="RefSeq" id="WP_393994116.1">
    <property type="nucleotide sequence ID" value="NZ_JBAFVH010000012.1"/>
</dbReference>
<comment type="caution">
    <text evidence="1">The sequence shown here is derived from an EMBL/GenBank/DDBJ whole genome shotgun (WGS) entry which is preliminary data.</text>
</comment>
<proteinExistence type="predicted"/>
<name>A0ABW7A0D4_9HYPH</name>
<reference evidence="1 2" key="1">
    <citation type="submission" date="2024-02" db="EMBL/GenBank/DDBJ databases">
        <title>Expansion and revision of Xanthobacter and proposal of Roseixanthobacter gen. nov.</title>
        <authorList>
            <person name="Soltysiak M.P.M."/>
            <person name="Jalihal A."/>
            <person name="Ory A."/>
            <person name="Chrisophersen C."/>
            <person name="Lee A.D."/>
            <person name="Boulton J."/>
            <person name="Springer M."/>
        </authorList>
    </citation>
    <scope>NUCLEOTIDE SEQUENCE [LARGE SCALE GENOMIC DNA]</scope>
    <source>
        <strain evidence="1 2">23A</strain>
    </source>
</reference>
<protein>
    <submittedName>
        <fullName evidence="1">Uncharacterized protein</fullName>
    </submittedName>
</protein>
<sequence length="137" mass="14241">MTISTPITGKTRTGTTRNWSRTARRLAGTLAVAGALAYGIASAAAEQAVSLFKIVTVRDEIVVGVGPQDAAALGGSDVTAVGRALKGGGELTLWQYAVRKAPDGELEQAPLRRISIIGSDSLRVEPYATPLRVVAPK</sequence>
<accession>A0ABW7A0D4</accession>
<gene>
    <name evidence="1" type="ORF">V5F32_20030</name>
</gene>
<organism evidence="1 2">
    <name type="scientific">Xanthobacter oligotrophicus</name>
    <dbReference type="NCBI Taxonomy" id="2607286"/>
    <lineage>
        <taxon>Bacteria</taxon>
        <taxon>Pseudomonadati</taxon>
        <taxon>Pseudomonadota</taxon>
        <taxon>Alphaproteobacteria</taxon>
        <taxon>Hyphomicrobiales</taxon>
        <taxon>Xanthobacteraceae</taxon>
        <taxon>Xanthobacter</taxon>
    </lineage>
</organism>
<evidence type="ECO:0000313" key="1">
    <source>
        <dbReference type="EMBL" id="MFG1374472.1"/>
    </source>
</evidence>
<dbReference type="Proteomes" id="UP001604002">
    <property type="component" value="Unassembled WGS sequence"/>
</dbReference>